<evidence type="ECO:0000256" key="2">
    <source>
        <dbReference type="ARBA" id="ARBA00022679"/>
    </source>
</evidence>
<dbReference type="GO" id="GO:0008168">
    <property type="term" value="F:methyltransferase activity"/>
    <property type="evidence" value="ECO:0007669"/>
    <property type="project" value="UniProtKB-KW"/>
</dbReference>
<dbReference type="GO" id="GO:0032259">
    <property type="term" value="P:methylation"/>
    <property type="evidence" value="ECO:0007669"/>
    <property type="project" value="UniProtKB-KW"/>
</dbReference>
<dbReference type="SUPFAM" id="SSF53335">
    <property type="entry name" value="S-adenosyl-L-methionine-dependent methyltransferases"/>
    <property type="match status" value="1"/>
</dbReference>
<keyword evidence="1 6" id="KW-0489">Methyltransferase</keyword>
<dbReference type="InterPro" id="IPR041698">
    <property type="entry name" value="Methyltransf_25"/>
</dbReference>
<dbReference type="EMBL" id="JBBHLI010000002">
    <property type="protein sequence ID" value="MEK9500420.1"/>
    <property type="molecule type" value="Genomic_DNA"/>
</dbReference>
<dbReference type="RefSeq" id="WP_405274943.1">
    <property type="nucleotide sequence ID" value="NZ_CP144380.1"/>
</dbReference>
<feature type="region of interest" description="Disordered" evidence="4">
    <location>
        <begin position="1"/>
        <end position="31"/>
    </location>
</feature>
<evidence type="ECO:0000256" key="4">
    <source>
        <dbReference type="SAM" id="MobiDB-lite"/>
    </source>
</evidence>
<proteinExistence type="predicted"/>
<sequence>MTGSPLSPAPPSGLGHRRVEPELMDDPSLGERDHRRALRALARVHRLSGTGLRIRRVLDQLAGEGAEGRPLRVLDVACGGGDAALDVARWARGSSRTVEVTALDLSPAALRFAEERAQRAGLEVAWLEADALSGLPDGPFDLAISSLFLHHLAEAQVVALLGALRARTGRLHIEDLRRSRLGLALAWGTLRLVSRSRVAHVDGPRSVRAAWSRAELAALAERSGLTGARVRWGWPERWVLDWAAP</sequence>
<protein>
    <submittedName>
        <fullName evidence="6">Methyltransferase domain-containing protein</fullName>
    </submittedName>
</protein>
<name>A0ABU9EA07_9BACT</name>
<keyword evidence="3" id="KW-0949">S-adenosyl-L-methionine</keyword>
<dbReference type="CDD" id="cd02440">
    <property type="entry name" value="AdoMet_MTases"/>
    <property type="match status" value="1"/>
</dbReference>
<feature type="domain" description="Methyltransferase" evidence="5">
    <location>
        <begin position="73"/>
        <end position="164"/>
    </location>
</feature>
<evidence type="ECO:0000313" key="6">
    <source>
        <dbReference type="EMBL" id="MEK9500420.1"/>
    </source>
</evidence>
<keyword evidence="2" id="KW-0808">Transferase</keyword>
<dbReference type="InterPro" id="IPR029063">
    <property type="entry name" value="SAM-dependent_MTases_sf"/>
</dbReference>
<evidence type="ECO:0000259" key="5">
    <source>
        <dbReference type="Pfam" id="PF13649"/>
    </source>
</evidence>
<dbReference type="PANTHER" id="PTHR43464">
    <property type="entry name" value="METHYLTRANSFERASE"/>
    <property type="match status" value="1"/>
</dbReference>
<gene>
    <name evidence="6" type="ORF">WI372_05485</name>
</gene>
<evidence type="ECO:0000256" key="1">
    <source>
        <dbReference type="ARBA" id="ARBA00022603"/>
    </source>
</evidence>
<evidence type="ECO:0000256" key="3">
    <source>
        <dbReference type="ARBA" id="ARBA00022691"/>
    </source>
</evidence>
<reference evidence="6 7" key="1">
    <citation type="submission" date="2024-02" db="EMBL/GenBank/DDBJ databases">
        <title>A novel Gemmatimonadota bacterium.</title>
        <authorList>
            <person name="Du Z.-J."/>
            <person name="Ye Y.-Q."/>
        </authorList>
    </citation>
    <scope>NUCLEOTIDE SEQUENCE [LARGE SCALE GENOMIC DNA]</scope>
    <source>
        <strain evidence="6 7">DH-20</strain>
    </source>
</reference>
<dbReference type="PANTHER" id="PTHR43464:SF19">
    <property type="entry name" value="UBIQUINONE BIOSYNTHESIS O-METHYLTRANSFERASE, MITOCHONDRIAL"/>
    <property type="match status" value="1"/>
</dbReference>
<dbReference type="Proteomes" id="UP001484239">
    <property type="component" value="Unassembled WGS sequence"/>
</dbReference>
<organism evidence="6 7">
    <name type="scientific">Gaopeijia maritima</name>
    <dbReference type="NCBI Taxonomy" id="3119007"/>
    <lineage>
        <taxon>Bacteria</taxon>
        <taxon>Pseudomonadati</taxon>
        <taxon>Gemmatimonadota</taxon>
        <taxon>Longimicrobiia</taxon>
        <taxon>Gaopeijiales</taxon>
        <taxon>Gaopeijiaceae</taxon>
        <taxon>Gaopeijia</taxon>
    </lineage>
</organism>
<comment type="caution">
    <text evidence="6">The sequence shown here is derived from an EMBL/GenBank/DDBJ whole genome shotgun (WGS) entry which is preliminary data.</text>
</comment>
<dbReference type="Gene3D" id="3.40.50.150">
    <property type="entry name" value="Vaccinia Virus protein VP39"/>
    <property type="match status" value="1"/>
</dbReference>
<dbReference type="Pfam" id="PF13649">
    <property type="entry name" value="Methyltransf_25"/>
    <property type="match status" value="1"/>
</dbReference>
<keyword evidence="7" id="KW-1185">Reference proteome</keyword>
<accession>A0ABU9EA07</accession>
<evidence type="ECO:0000313" key="7">
    <source>
        <dbReference type="Proteomes" id="UP001484239"/>
    </source>
</evidence>